<dbReference type="SUPFAM" id="SSF51445">
    <property type="entry name" value="(Trans)glycosidases"/>
    <property type="match status" value="1"/>
</dbReference>
<keyword evidence="3 4" id="KW-0326">Glycosidase</keyword>
<dbReference type="PANTHER" id="PTHR11452:SF33">
    <property type="entry name" value="ALPHA-GALACTOSIDASE 2"/>
    <property type="match status" value="1"/>
</dbReference>
<evidence type="ECO:0000313" key="6">
    <source>
        <dbReference type="EMBL" id="CAE7829713.1"/>
    </source>
</evidence>
<dbReference type="InterPro" id="IPR017853">
    <property type="entry name" value="GH"/>
</dbReference>
<dbReference type="PANTHER" id="PTHR11452">
    <property type="entry name" value="ALPHA-GALACTOSIDASE/ALPHA-N-ACETYLGALACTOSAMINIDASE"/>
    <property type="match status" value="1"/>
</dbReference>
<evidence type="ECO:0000256" key="2">
    <source>
        <dbReference type="ARBA" id="ARBA00022801"/>
    </source>
</evidence>
<dbReference type="Pfam" id="PF16499">
    <property type="entry name" value="Melibiase_2"/>
    <property type="match status" value="1"/>
</dbReference>
<dbReference type="Gene3D" id="1.20.1300.20">
    <property type="entry name" value="Peptidase C65 Otubain, subdomain 2"/>
    <property type="match status" value="1"/>
</dbReference>
<evidence type="ECO:0000313" key="7">
    <source>
        <dbReference type="Proteomes" id="UP000601435"/>
    </source>
</evidence>
<dbReference type="CDD" id="cd22749">
    <property type="entry name" value="Otubain_C65"/>
    <property type="match status" value="1"/>
</dbReference>
<dbReference type="Proteomes" id="UP000601435">
    <property type="component" value="Unassembled WGS sequence"/>
</dbReference>
<dbReference type="GO" id="GO:0005975">
    <property type="term" value="P:carbohydrate metabolic process"/>
    <property type="evidence" value="ECO:0007669"/>
    <property type="project" value="InterPro"/>
</dbReference>
<evidence type="ECO:0000256" key="3">
    <source>
        <dbReference type="ARBA" id="ARBA00023295"/>
    </source>
</evidence>
<dbReference type="Gene3D" id="3.20.20.70">
    <property type="entry name" value="Aldolase class I"/>
    <property type="match status" value="1"/>
</dbReference>
<evidence type="ECO:0000256" key="5">
    <source>
        <dbReference type="SAM" id="MobiDB-lite"/>
    </source>
</evidence>
<dbReference type="Pfam" id="PF10275">
    <property type="entry name" value="Peptidase_C65"/>
    <property type="match status" value="1"/>
</dbReference>
<name>A0A812ZK43_9DINO</name>
<dbReference type="InterPro" id="IPR042467">
    <property type="entry name" value="Peptidase_C65_otubain_sub2"/>
</dbReference>
<comment type="similarity">
    <text evidence="1 4">Belongs to the glycosyl hydrolase 27 family.</text>
</comment>
<evidence type="ECO:0000256" key="1">
    <source>
        <dbReference type="ARBA" id="ARBA00009743"/>
    </source>
</evidence>
<dbReference type="GO" id="GO:0004557">
    <property type="term" value="F:alpha-galactosidase activity"/>
    <property type="evidence" value="ECO:0007669"/>
    <property type="project" value="UniProtKB-EC"/>
</dbReference>
<dbReference type="InterPro" id="IPR036010">
    <property type="entry name" value="2Fe-2S_ferredoxin-like_sf"/>
</dbReference>
<dbReference type="InterPro" id="IPR019400">
    <property type="entry name" value="Peptidase_C65_otubain"/>
</dbReference>
<dbReference type="OrthoDB" id="5987010at2759"/>
<proteinExistence type="inferred from homology"/>
<gene>
    <name evidence="6" type="ORF">SNEC2469_LOCUS24797</name>
</gene>
<feature type="compositionally biased region" description="Low complexity" evidence="5">
    <location>
        <begin position="560"/>
        <end position="576"/>
    </location>
</feature>
<dbReference type="SUPFAM" id="SSF54292">
    <property type="entry name" value="2Fe-2S ferredoxin-like"/>
    <property type="match status" value="1"/>
</dbReference>
<dbReference type="PRINTS" id="PR00740">
    <property type="entry name" value="GLHYDRLASE27"/>
</dbReference>
<accession>A0A812ZK43</accession>
<dbReference type="SUPFAM" id="SSF54001">
    <property type="entry name" value="Cysteine proteinases"/>
    <property type="match status" value="1"/>
</dbReference>
<organism evidence="6 7">
    <name type="scientific">Symbiodinium necroappetens</name>
    <dbReference type="NCBI Taxonomy" id="1628268"/>
    <lineage>
        <taxon>Eukaryota</taxon>
        <taxon>Sar</taxon>
        <taxon>Alveolata</taxon>
        <taxon>Dinophyceae</taxon>
        <taxon>Suessiales</taxon>
        <taxon>Symbiodiniaceae</taxon>
        <taxon>Symbiodinium</taxon>
    </lineage>
</organism>
<dbReference type="InterPro" id="IPR038765">
    <property type="entry name" value="Papain-like_cys_pep_sf"/>
</dbReference>
<reference evidence="6" key="1">
    <citation type="submission" date="2021-02" db="EMBL/GenBank/DDBJ databases">
        <authorList>
            <person name="Dougan E. K."/>
            <person name="Rhodes N."/>
            <person name="Thang M."/>
            <person name="Chan C."/>
        </authorList>
    </citation>
    <scope>NUCLEOTIDE SEQUENCE</scope>
</reference>
<keyword evidence="4" id="KW-1015">Disulfide bond</keyword>
<dbReference type="InterPro" id="IPR012675">
    <property type="entry name" value="Beta-grasp_dom_sf"/>
</dbReference>
<keyword evidence="7" id="KW-1185">Reference proteome</keyword>
<dbReference type="InterPro" id="IPR013785">
    <property type="entry name" value="Aldolase_TIM"/>
</dbReference>
<protein>
    <recommendedName>
        <fullName evidence="4">Alpha-galactosidase</fullName>
        <ecNumber evidence="4">3.2.1.22</ecNumber>
    </recommendedName>
    <alternativeName>
        <fullName evidence="4">Melibiase</fullName>
    </alternativeName>
</protein>
<evidence type="ECO:0000256" key="4">
    <source>
        <dbReference type="RuleBase" id="RU361168"/>
    </source>
</evidence>
<feature type="region of interest" description="Disordered" evidence="5">
    <location>
        <begin position="557"/>
        <end position="597"/>
    </location>
</feature>
<dbReference type="InterPro" id="IPR013780">
    <property type="entry name" value="Glyco_hydro_b"/>
</dbReference>
<dbReference type="CDD" id="cd14792">
    <property type="entry name" value="GH27"/>
    <property type="match status" value="1"/>
</dbReference>
<dbReference type="EMBL" id="CAJNJA010048230">
    <property type="protein sequence ID" value="CAE7829713.1"/>
    <property type="molecule type" value="Genomic_DNA"/>
</dbReference>
<dbReference type="InterPro" id="IPR002241">
    <property type="entry name" value="Glyco_hydro_27"/>
</dbReference>
<comment type="catalytic activity">
    <reaction evidence="4">
        <text>Hydrolysis of terminal, non-reducing alpha-D-galactose residues in alpha-D-galactosides, including galactose oligosaccharides, galactomannans and galactolipids.</text>
        <dbReference type="EC" id="3.2.1.22"/>
    </reaction>
</comment>
<comment type="caution">
    <text evidence="6">The sequence shown here is derived from an EMBL/GenBank/DDBJ whole genome shotgun (WGS) entry which is preliminary data.</text>
</comment>
<dbReference type="Gene3D" id="2.60.40.1180">
    <property type="entry name" value="Golgi alpha-mannosidase II"/>
    <property type="match status" value="1"/>
</dbReference>
<keyword evidence="2 4" id="KW-0378">Hydrolase</keyword>
<dbReference type="Gene3D" id="3.10.20.30">
    <property type="match status" value="1"/>
</dbReference>
<sequence length="1447" mass="159109">MVTTLSLALVQKAKGRRRHVLEAGPRFAPEPPPKDGDMVITGGPKQLARRKVPRWAPDGGSDPLVADRGRGGELDVISEEVYPGDGRCYRVVYDLGIGIRKEPNIGAKRTGEDLLPGECFEIKKEIRRAGRRYFELLDGRGWVFDWTEVDGERVELVELAAQLYTVAFPDGVNGIAWSSDATMRFSTVNGFTNEVEATNLAQAGIRTGDVLVMIDQDPVVGMPFGQVLERIWATAGRQPGSGYFYKVTTETPYGIGIRDEPDINGPRTGEDLIRGAVFEVDEMVEVEDDITYLHLADQRGWVFDNSAKEPDNPCVINLAEIEPGCTLTMWRGEVDELAKTIGLRFKQDGNEGQPFTLTVLEEGEPIQRVPCAPGSNLRKTLLANGFQVYQDLRSVFNCNAQQLCGTCVLDVMEGDDNLTVRSVNEAAVMSANPPSFRLCCNIDVYGDITVRLRPRGVKYGGGLDFHKDWHSVSQRTSQRRPGDFEWISGGQLVTGIMRLALPAECSGSEWQRVAEACVFTIGLIGVLIFMLAALLEQKLTGLNSYFGSPNCLSVPDPGRSTLASTALPSSPSSAASQNRGSLRDSSEAPEDGSMPWVPAPVRAERCLARSGTIDEGSLSAQPQNLGKLEALSTLKDEFKFNKSFGAKVDGLIREGYRGWRRVRGDGNCFYRAVGYSLIEQIILSEKRRTAAAALVRQLRELQLEDPAEQKAHERLVGHLERVAAGLHWQDQVLEAERHQVYEAFNDAMDDSIDKACIRAMRRLTAKPWPKPSASMASEILRSAQMKAASYMIAPDAGAYSNVQTIVACVAASAFGPSAKCKARTKSLAPRTPCAMLHTILLFLAAWSVQAIDNGLGRTPPLGWRSWNLFGANVNQTLMQQIMDGMISKKRSVDGVPTSLCDLGYCDVGLDDNWQDCHAGHKYSYHDDSGKPIVQLTRFPNMTAMTEHAHKLGLSAGWYGNNCICRESRATDAMYEEDVAALATFGFDGIKLDGCGRQLDLDKWANLINKTGRAVMIENCHWGNTVPTETWCPWNFFRTSADVRASYGSVVGNLLTTVQWAQKNLSRPGCWAYPDMLEVGCKHGPGGASDPGLSYQEARSHFSAWAIVSAPLTLSMDVNNDTIMDEVWDIVSNKEIIAVNQAYVGHSGSPFKQATSHVELEDFNMLLQGIVVPHWGRVPKWQFFYKPVGDGKIAVLLMNHDKSAHDLLLTFNDVPGLTCQKCKVRCLYMHKDLGEHEDSLGTPEDFCEKVVLPMHVEAESVVMNAVVAALGVKLRLALLHRSEQAGLVFEDYMPPVDEGQPVDQFVIHVQLRQCQDTTTFCTFSLMRATLACAGYGHEGLASATLSPAHTLEPERRGVFTSSLCLCVMLSFLSHSSGPTVGSVDLSCRSLQVKLVEDFESVASELQRGTRRTPSQPSSLTRSYHSCVSRIYTEHSEKPLIGICGTDIC</sequence>
<dbReference type="GO" id="GO:0051536">
    <property type="term" value="F:iron-sulfur cluster binding"/>
    <property type="evidence" value="ECO:0007669"/>
    <property type="project" value="InterPro"/>
</dbReference>
<dbReference type="EC" id="3.2.1.22" evidence="4"/>